<keyword evidence="3" id="KW-1185">Reference proteome</keyword>
<dbReference type="EMBL" id="LHXL01000030">
    <property type="protein sequence ID" value="KXA89591.1"/>
    <property type="molecule type" value="Genomic_DNA"/>
</dbReference>
<accession>A0A133U5X4</accession>
<protein>
    <submittedName>
        <fullName evidence="2">Uncharacterized protein</fullName>
    </submittedName>
</protein>
<feature type="region of interest" description="Disordered" evidence="1">
    <location>
        <begin position="1"/>
        <end position="20"/>
    </location>
</feature>
<comment type="caution">
    <text evidence="2">The sequence shown here is derived from an EMBL/GenBank/DDBJ whole genome shotgun (WGS) entry which is preliminary data.</text>
</comment>
<sequence>MSHERKSLLGRRLQRASAGAPGCLRKLLPEKAGGTPRGGRMKHLHYDPERKWVLIFDEGGKDCILITPDGLQGISTDPKK</sequence>
<organism evidence="2 3">
    <name type="scientific">candidate division MSBL1 archaeon SCGC-AAA259D14</name>
    <dbReference type="NCBI Taxonomy" id="1698261"/>
    <lineage>
        <taxon>Archaea</taxon>
        <taxon>Methanobacteriati</taxon>
        <taxon>Methanobacteriota</taxon>
        <taxon>candidate division MSBL1</taxon>
    </lineage>
</organism>
<dbReference type="Proteomes" id="UP000070589">
    <property type="component" value="Unassembled WGS sequence"/>
</dbReference>
<evidence type="ECO:0000256" key="1">
    <source>
        <dbReference type="SAM" id="MobiDB-lite"/>
    </source>
</evidence>
<evidence type="ECO:0000313" key="3">
    <source>
        <dbReference type="Proteomes" id="UP000070589"/>
    </source>
</evidence>
<name>A0A133U5X4_9EURY</name>
<dbReference type="AlphaFoldDB" id="A0A133U5X4"/>
<gene>
    <name evidence="2" type="ORF">AKJ62_02790</name>
</gene>
<evidence type="ECO:0000313" key="2">
    <source>
        <dbReference type="EMBL" id="KXA89591.1"/>
    </source>
</evidence>
<reference evidence="2 3" key="1">
    <citation type="journal article" date="2016" name="Sci. Rep.">
        <title>Metabolic traits of an uncultured archaeal lineage -MSBL1- from brine pools of the Red Sea.</title>
        <authorList>
            <person name="Mwirichia R."/>
            <person name="Alam I."/>
            <person name="Rashid M."/>
            <person name="Vinu M."/>
            <person name="Ba-Alawi W."/>
            <person name="Anthony Kamau A."/>
            <person name="Kamanda Ngugi D."/>
            <person name="Goker M."/>
            <person name="Klenk H.P."/>
            <person name="Bajic V."/>
            <person name="Stingl U."/>
        </authorList>
    </citation>
    <scope>NUCLEOTIDE SEQUENCE [LARGE SCALE GENOMIC DNA]</scope>
    <source>
        <strain evidence="2">SCGC-AAA259D14</strain>
    </source>
</reference>
<proteinExistence type="predicted"/>